<keyword evidence="4" id="KW-1185">Reference proteome</keyword>
<dbReference type="InterPro" id="IPR036188">
    <property type="entry name" value="FAD/NAD-bd_sf"/>
</dbReference>
<proteinExistence type="predicted"/>
<dbReference type="InterPro" id="IPR006076">
    <property type="entry name" value="FAD-dep_OxRdtase"/>
</dbReference>
<dbReference type="AlphaFoldDB" id="A0A4R3M859"/>
<feature type="domain" description="FAD dependent oxidoreductase" evidence="2">
    <location>
        <begin position="37"/>
        <end position="386"/>
    </location>
</feature>
<evidence type="ECO:0000259" key="2">
    <source>
        <dbReference type="Pfam" id="PF01266"/>
    </source>
</evidence>
<dbReference type="EMBL" id="SMAJ01000003">
    <property type="protein sequence ID" value="TCT09550.1"/>
    <property type="molecule type" value="Genomic_DNA"/>
</dbReference>
<dbReference type="Pfam" id="PF01266">
    <property type="entry name" value="DAO"/>
    <property type="match status" value="1"/>
</dbReference>
<organism evidence="3 4">
    <name type="scientific">Paralcaligenes ureilyticus</name>
    <dbReference type="NCBI Taxonomy" id="627131"/>
    <lineage>
        <taxon>Bacteria</taxon>
        <taxon>Pseudomonadati</taxon>
        <taxon>Pseudomonadota</taxon>
        <taxon>Betaproteobacteria</taxon>
        <taxon>Burkholderiales</taxon>
        <taxon>Alcaligenaceae</taxon>
        <taxon>Paralcaligenes</taxon>
    </lineage>
</organism>
<dbReference type="Proteomes" id="UP000295525">
    <property type="component" value="Unassembled WGS sequence"/>
</dbReference>
<keyword evidence="1" id="KW-0560">Oxidoreductase</keyword>
<sequence length="430" mass="46620">MMPDSNMSSPGMPDSLWRHTAIAARDTVAYKGDSKVDVVIVGGGFTGLRAALELSGRGLSIIVLESGDIGWGASGRSGGQVNPIIRLTSAKIASLIGEGPAERFIRSTINSADEVFNLIRQHRIACDPVQNGWLQVAHCLSAAQSLEELALDWRRHGSSIGFKSGQDLYTESGTASYQMGLFHPKAGHLQPMSYVRGLANAAMKANVRVHTHSRVEKIEPTNKGWKVAVNGSSIQAEWVLLCTNGYTKGLHQAVDKSYLPFTPIQLATAPLPRAVSQQILPGNQSIADTRRLIFYGRKTADRRLIFGGLGKGINNLADYERIKKEAVRIYPILKGIAWDYQWGGNIAMTMDALPHVHRLAPGLLAGLGCNGRGVAMSTVMGRVLSECVLGSETSLDLPLLEVRKIGFRNLKSFTIPYGLPVLGWLDGRDK</sequence>
<evidence type="ECO:0000313" key="4">
    <source>
        <dbReference type="Proteomes" id="UP000295525"/>
    </source>
</evidence>
<evidence type="ECO:0000313" key="3">
    <source>
        <dbReference type="EMBL" id="TCT09550.1"/>
    </source>
</evidence>
<dbReference type="Gene3D" id="3.50.50.60">
    <property type="entry name" value="FAD/NAD(P)-binding domain"/>
    <property type="match status" value="1"/>
</dbReference>
<comment type="caution">
    <text evidence="3">The sequence shown here is derived from an EMBL/GenBank/DDBJ whole genome shotgun (WGS) entry which is preliminary data.</text>
</comment>
<accession>A0A4R3M859</accession>
<dbReference type="Gene3D" id="3.30.9.10">
    <property type="entry name" value="D-Amino Acid Oxidase, subunit A, domain 2"/>
    <property type="match status" value="1"/>
</dbReference>
<dbReference type="SUPFAM" id="SSF51905">
    <property type="entry name" value="FAD/NAD(P)-binding domain"/>
    <property type="match status" value="1"/>
</dbReference>
<dbReference type="GO" id="GO:0016491">
    <property type="term" value="F:oxidoreductase activity"/>
    <property type="evidence" value="ECO:0007669"/>
    <property type="project" value="UniProtKB-KW"/>
</dbReference>
<dbReference type="PANTHER" id="PTHR13847">
    <property type="entry name" value="SARCOSINE DEHYDROGENASE-RELATED"/>
    <property type="match status" value="1"/>
</dbReference>
<name>A0A4R3M859_9BURK</name>
<dbReference type="PANTHER" id="PTHR13847:SF281">
    <property type="entry name" value="FAD DEPENDENT OXIDOREDUCTASE DOMAIN-CONTAINING PROTEIN"/>
    <property type="match status" value="1"/>
</dbReference>
<dbReference type="GO" id="GO:0005737">
    <property type="term" value="C:cytoplasm"/>
    <property type="evidence" value="ECO:0007669"/>
    <property type="project" value="TreeGrafter"/>
</dbReference>
<protein>
    <submittedName>
        <fullName evidence="3">Glycine/D-amino acid oxidase-like deaminating enzyme</fullName>
    </submittedName>
</protein>
<reference evidence="3 4" key="1">
    <citation type="submission" date="2019-03" db="EMBL/GenBank/DDBJ databases">
        <title>Genomic Encyclopedia of Type Strains, Phase IV (KMG-IV): sequencing the most valuable type-strain genomes for metagenomic binning, comparative biology and taxonomic classification.</title>
        <authorList>
            <person name="Goeker M."/>
        </authorList>
    </citation>
    <scope>NUCLEOTIDE SEQUENCE [LARGE SCALE GENOMIC DNA]</scope>
    <source>
        <strain evidence="3 4">DSM 24591</strain>
    </source>
</reference>
<gene>
    <name evidence="3" type="ORF">EDC26_103169</name>
</gene>
<evidence type="ECO:0000256" key="1">
    <source>
        <dbReference type="ARBA" id="ARBA00023002"/>
    </source>
</evidence>
<dbReference type="RefSeq" id="WP_165930918.1">
    <property type="nucleotide sequence ID" value="NZ_SMAJ01000003.1"/>
</dbReference>